<evidence type="ECO:0000313" key="6">
    <source>
        <dbReference type="Proteomes" id="UP000000674"/>
    </source>
</evidence>
<dbReference type="InterPro" id="IPR003761">
    <property type="entry name" value="Exonuc_VII_S"/>
</dbReference>
<dbReference type="Pfam" id="PF02609">
    <property type="entry name" value="Exonuc_VII_S"/>
    <property type="match status" value="1"/>
</dbReference>
<dbReference type="Gene3D" id="1.10.287.1040">
    <property type="entry name" value="Exonuclease VII, small subunit"/>
    <property type="match status" value="1"/>
</dbReference>
<feature type="coiled-coil region" evidence="4">
    <location>
        <begin position="13"/>
        <end position="40"/>
    </location>
</feature>
<reference evidence="5 6" key="1">
    <citation type="submission" date="2006-10" db="EMBL/GenBank/DDBJ databases">
        <title>Complete sequence of Methanosaeta thermophila PT.</title>
        <authorList>
            <consortium name="US DOE Joint Genome Institute"/>
            <person name="Copeland A."/>
            <person name="Lucas S."/>
            <person name="Lapidus A."/>
            <person name="Barry K."/>
            <person name="Detter J.C."/>
            <person name="Glavina del Rio T."/>
            <person name="Hammon N."/>
            <person name="Israni S."/>
            <person name="Pitluck S."/>
            <person name="Chain P."/>
            <person name="Malfatti S."/>
            <person name="Shin M."/>
            <person name="Vergez L."/>
            <person name="Schmutz J."/>
            <person name="Larimer F."/>
            <person name="Land M."/>
            <person name="Hauser L."/>
            <person name="Kyrpides N."/>
            <person name="Kim E."/>
            <person name="Smith K.S."/>
            <person name="Ingram-Smith C."/>
            <person name="Richardson P."/>
        </authorList>
    </citation>
    <scope>NUCLEOTIDE SEQUENCE [LARGE SCALE GENOMIC DNA]</scope>
    <source>
        <strain evidence="6">DSM 6194 / JCM 14653 / NBRC 101360 / PT</strain>
    </source>
</reference>
<evidence type="ECO:0000256" key="2">
    <source>
        <dbReference type="ARBA" id="ARBA00022722"/>
    </source>
</evidence>
<dbReference type="GeneID" id="4462634"/>
<keyword evidence="4" id="KW-0175">Coiled coil</keyword>
<dbReference type="InterPro" id="IPR037004">
    <property type="entry name" value="Exonuc_VII_ssu_sf"/>
</dbReference>
<organism evidence="5 6">
    <name type="scientific">Methanothrix thermoacetophila (strain DSM 6194 / JCM 14653 / NBRC 101360 / PT)</name>
    <name type="common">Methanosaeta thermophila</name>
    <dbReference type="NCBI Taxonomy" id="349307"/>
    <lineage>
        <taxon>Archaea</taxon>
        <taxon>Methanobacteriati</taxon>
        <taxon>Methanobacteriota</taxon>
        <taxon>Stenosarchaea group</taxon>
        <taxon>Methanomicrobia</taxon>
        <taxon>Methanotrichales</taxon>
        <taxon>Methanotrichaceae</taxon>
        <taxon>Methanothrix</taxon>
    </lineage>
</organism>
<dbReference type="RefSeq" id="WP_011696344.1">
    <property type="nucleotide sequence ID" value="NC_008553.1"/>
</dbReference>
<keyword evidence="3" id="KW-0378">Hydrolase</keyword>
<dbReference type="PANTHER" id="PTHR34137">
    <property type="entry name" value="EXODEOXYRIBONUCLEASE 7 SMALL SUBUNIT"/>
    <property type="match status" value="1"/>
</dbReference>
<evidence type="ECO:0000313" key="5">
    <source>
        <dbReference type="EMBL" id="ABK14951.1"/>
    </source>
</evidence>
<evidence type="ECO:0000256" key="1">
    <source>
        <dbReference type="ARBA" id="ARBA00022490"/>
    </source>
</evidence>
<dbReference type="OrthoDB" id="142216at2157"/>
<gene>
    <name evidence="5" type="ordered locus">Mthe_1169</name>
</gene>
<dbReference type="STRING" id="349307.Mthe_1169"/>
<dbReference type="NCBIfam" id="NF002140">
    <property type="entry name" value="PRK00977.1-4"/>
    <property type="match status" value="1"/>
</dbReference>
<keyword evidence="2" id="KW-0540">Nuclease</keyword>
<dbReference type="EMBL" id="CP000477">
    <property type="protein sequence ID" value="ABK14951.1"/>
    <property type="molecule type" value="Genomic_DNA"/>
</dbReference>
<dbReference type="NCBIfam" id="TIGR01280">
    <property type="entry name" value="xseB"/>
    <property type="match status" value="1"/>
</dbReference>
<dbReference type="HOGENOM" id="CLU_145918_3_2_2"/>
<dbReference type="NCBIfam" id="NF002139">
    <property type="entry name" value="PRK00977.1-3"/>
    <property type="match status" value="1"/>
</dbReference>
<keyword evidence="1" id="KW-0963">Cytoplasm</keyword>
<dbReference type="PANTHER" id="PTHR34137:SF1">
    <property type="entry name" value="EXODEOXYRIBONUCLEASE 7 SMALL SUBUNIT"/>
    <property type="match status" value="1"/>
</dbReference>
<dbReference type="GO" id="GO:0005829">
    <property type="term" value="C:cytosol"/>
    <property type="evidence" value="ECO:0007669"/>
    <property type="project" value="TreeGrafter"/>
</dbReference>
<dbReference type="GO" id="GO:0009318">
    <property type="term" value="C:exodeoxyribonuclease VII complex"/>
    <property type="evidence" value="ECO:0007669"/>
    <property type="project" value="InterPro"/>
</dbReference>
<dbReference type="AlphaFoldDB" id="A0B8C7"/>
<keyword evidence="6" id="KW-1185">Reference proteome</keyword>
<name>A0B8C7_METTP</name>
<dbReference type="GO" id="GO:0008855">
    <property type="term" value="F:exodeoxyribonuclease VII activity"/>
    <property type="evidence" value="ECO:0007669"/>
    <property type="project" value="InterPro"/>
</dbReference>
<proteinExistence type="inferred from homology"/>
<dbReference type="HAMAP" id="MF_00337">
    <property type="entry name" value="Exonuc_7_S"/>
    <property type="match status" value="1"/>
</dbReference>
<accession>A0B8C7</accession>
<evidence type="ECO:0000256" key="4">
    <source>
        <dbReference type="SAM" id="Coils"/>
    </source>
</evidence>
<dbReference type="KEGG" id="mtp:Mthe_1169"/>
<sequence length="82" mass="9381">MQSWISEKYRSVVEISEQSLESALNELEEIVRELESGRLSLDESLELFERGVRLVRICSSKIEGAERRIESLTGAIPEDLLE</sequence>
<dbReference type="Proteomes" id="UP000000674">
    <property type="component" value="Chromosome"/>
</dbReference>
<dbReference type="GO" id="GO:0006308">
    <property type="term" value="P:DNA catabolic process"/>
    <property type="evidence" value="ECO:0007669"/>
    <property type="project" value="InterPro"/>
</dbReference>
<dbReference type="SUPFAM" id="SSF116842">
    <property type="entry name" value="XseB-like"/>
    <property type="match status" value="1"/>
</dbReference>
<evidence type="ECO:0000256" key="3">
    <source>
        <dbReference type="ARBA" id="ARBA00022801"/>
    </source>
</evidence>
<protein>
    <submittedName>
        <fullName evidence="5">Exodeoxyribonuclease VII, small subunit</fullName>
    </submittedName>
</protein>